<dbReference type="GO" id="GO:0051539">
    <property type="term" value="F:4 iron, 4 sulfur cluster binding"/>
    <property type="evidence" value="ECO:0007669"/>
    <property type="project" value="UniProtKB-UniRule"/>
</dbReference>
<dbReference type="InterPro" id="IPR058240">
    <property type="entry name" value="rSAM_sf"/>
</dbReference>
<dbReference type="Proteomes" id="UP000294829">
    <property type="component" value="Unassembled WGS sequence"/>
</dbReference>
<comment type="function">
    <text evidence="2">Probably acts as a heme chaperone, transferring heme to an unknown acceptor. Binds one molecule of heme per monomer, possibly covalently. Binds 1 [4Fe-4S] cluster. The cluster is coordinated with 3 cysteines and an exchangeable S-adenosyl-L-methionine.</text>
</comment>
<feature type="region of interest" description="Disordered" evidence="3">
    <location>
        <begin position="1"/>
        <end position="22"/>
    </location>
</feature>
<keyword evidence="2" id="KW-0963">Cytoplasm</keyword>
<dbReference type="SFLD" id="SFLDG01065">
    <property type="entry name" value="anaerobic_coproporphyrinogen-I"/>
    <property type="match status" value="1"/>
</dbReference>
<dbReference type="InterPro" id="IPR006638">
    <property type="entry name" value="Elp3/MiaA/NifB-like_rSAM"/>
</dbReference>
<dbReference type="PANTHER" id="PTHR13932:SF5">
    <property type="entry name" value="RADICAL S-ADENOSYL METHIONINE DOMAIN-CONTAINING PROTEIN 1, MITOCHONDRIAL"/>
    <property type="match status" value="1"/>
</dbReference>
<name>A0A4V3AV12_9BURK</name>
<sequence length="421" mass="46848">MIIPIKPISGLPSSTSSSPKPTTAALNANVAQQFLQPGSFNLPVMPPLSLYIHIPWCVKKCPYCDFNSHEAKNGFPEEDYLAALRLDLERALPAIWGRKIYTIFIGGGTPSLLSAAGLDRLLSDVRTLLPLDGGVEITMEANPGTFEAEKFRSYRASGVNRLSIGIQSFNSQHLQALGRIHDGDEARRAIEIAQTHFDNFNLDLMYALPSQTLDEARLDIQTAIASGAPHLSLYHLTLEPNTLFAKYPPALPDDDASAEMQDEITALMSGAGFQNYEVSAYAQPKRQARHNLNYWQFGDYLGIGAGAHSKLSFPHRVVREMRYKNPKAYMQAVAEGREIQESSEIGKDDMAFEFMLNSLRLRDGFPVNLFAERTGLSLSAIEQSLQAAEQKGLLYRDHLNIRPTDLGRRFLNDLQEMFLKS</sequence>
<dbReference type="SFLD" id="SFLDF00288">
    <property type="entry name" value="HemN-like__clustered_with_nucl"/>
    <property type="match status" value="1"/>
</dbReference>
<evidence type="ECO:0000259" key="4">
    <source>
        <dbReference type="PROSITE" id="PS51918"/>
    </source>
</evidence>
<feature type="domain" description="Radical SAM core" evidence="4">
    <location>
        <begin position="42"/>
        <end position="274"/>
    </location>
</feature>
<keyword evidence="2" id="KW-0004">4Fe-4S</keyword>
<dbReference type="SMART" id="SM00729">
    <property type="entry name" value="Elp3"/>
    <property type="match status" value="1"/>
</dbReference>
<dbReference type="Pfam" id="PF06969">
    <property type="entry name" value="HemN_C"/>
    <property type="match status" value="1"/>
</dbReference>
<dbReference type="InterPro" id="IPR010723">
    <property type="entry name" value="HemN_C"/>
</dbReference>
<dbReference type="GO" id="GO:0005737">
    <property type="term" value="C:cytoplasm"/>
    <property type="evidence" value="ECO:0007669"/>
    <property type="project" value="UniProtKB-SubCell"/>
</dbReference>
<dbReference type="InterPro" id="IPR004559">
    <property type="entry name" value="HemW-like"/>
</dbReference>
<gene>
    <name evidence="5" type="ORF">E2I14_07645</name>
</gene>
<dbReference type="EMBL" id="SMYL01000002">
    <property type="protein sequence ID" value="TDK67608.1"/>
    <property type="molecule type" value="Genomic_DNA"/>
</dbReference>
<keyword evidence="2" id="KW-0349">Heme</keyword>
<dbReference type="OrthoDB" id="9808022at2"/>
<dbReference type="Gene3D" id="3.30.750.200">
    <property type="match status" value="1"/>
</dbReference>
<keyword evidence="6" id="KW-1185">Reference proteome</keyword>
<dbReference type="InterPro" id="IPR034505">
    <property type="entry name" value="Coproporphyrinogen-III_oxidase"/>
</dbReference>
<comment type="similarity">
    <text evidence="1">Belongs to the anaerobic coproporphyrinogen-III oxidase family. HemW subfamily.</text>
</comment>
<evidence type="ECO:0000313" key="5">
    <source>
        <dbReference type="EMBL" id="TDK67608.1"/>
    </source>
</evidence>
<dbReference type="SFLD" id="SFLDF00562">
    <property type="entry name" value="HemN-like__clustered_with_heat"/>
    <property type="match status" value="1"/>
</dbReference>
<dbReference type="SUPFAM" id="SSF102114">
    <property type="entry name" value="Radical SAM enzymes"/>
    <property type="match status" value="1"/>
</dbReference>
<evidence type="ECO:0000256" key="2">
    <source>
        <dbReference type="RuleBase" id="RU364116"/>
    </source>
</evidence>
<dbReference type="NCBIfam" id="TIGR00539">
    <property type="entry name" value="hemN_rel"/>
    <property type="match status" value="1"/>
</dbReference>
<dbReference type="GO" id="GO:0046872">
    <property type="term" value="F:metal ion binding"/>
    <property type="evidence" value="ECO:0007669"/>
    <property type="project" value="UniProtKB-UniRule"/>
</dbReference>
<dbReference type="AlphaFoldDB" id="A0A4V3AV12"/>
<protein>
    <recommendedName>
        <fullName evidence="2">Heme chaperone HemW</fullName>
    </recommendedName>
</protein>
<dbReference type="GO" id="GO:0006779">
    <property type="term" value="P:porphyrin-containing compound biosynthetic process"/>
    <property type="evidence" value="ECO:0007669"/>
    <property type="project" value="InterPro"/>
</dbReference>
<dbReference type="PANTHER" id="PTHR13932">
    <property type="entry name" value="COPROPORPHYRINIGEN III OXIDASE"/>
    <property type="match status" value="1"/>
</dbReference>
<evidence type="ECO:0000313" key="6">
    <source>
        <dbReference type="Proteomes" id="UP000294829"/>
    </source>
</evidence>
<feature type="compositionally biased region" description="Low complexity" evidence="3">
    <location>
        <begin position="12"/>
        <end position="22"/>
    </location>
</feature>
<evidence type="ECO:0000256" key="1">
    <source>
        <dbReference type="ARBA" id="ARBA00006100"/>
    </source>
</evidence>
<dbReference type="InterPro" id="IPR007197">
    <property type="entry name" value="rSAM"/>
</dbReference>
<proteinExistence type="inferred from homology"/>
<keyword evidence="2" id="KW-0411">Iron-sulfur</keyword>
<organism evidence="5 6">
    <name type="scientific">Sapientia aquatica</name>
    <dbReference type="NCBI Taxonomy" id="1549640"/>
    <lineage>
        <taxon>Bacteria</taxon>
        <taxon>Pseudomonadati</taxon>
        <taxon>Pseudomonadota</taxon>
        <taxon>Betaproteobacteria</taxon>
        <taxon>Burkholderiales</taxon>
        <taxon>Oxalobacteraceae</taxon>
        <taxon>Sapientia</taxon>
    </lineage>
</organism>
<dbReference type="GO" id="GO:0004109">
    <property type="term" value="F:coproporphyrinogen oxidase activity"/>
    <property type="evidence" value="ECO:0007669"/>
    <property type="project" value="InterPro"/>
</dbReference>
<evidence type="ECO:0000256" key="3">
    <source>
        <dbReference type="SAM" id="MobiDB-lite"/>
    </source>
</evidence>
<comment type="subcellular location">
    <subcellularLocation>
        <location evidence="2">Cytoplasm</location>
    </subcellularLocation>
</comment>
<keyword evidence="2" id="KW-0408">Iron</keyword>
<dbReference type="CDD" id="cd01335">
    <property type="entry name" value="Radical_SAM"/>
    <property type="match status" value="1"/>
</dbReference>
<accession>A0A4V3AV12</accession>
<dbReference type="SFLD" id="SFLDS00029">
    <property type="entry name" value="Radical_SAM"/>
    <property type="match status" value="1"/>
</dbReference>
<comment type="caution">
    <text evidence="5">The sequence shown here is derived from an EMBL/GenBank/DDBJ whole genome shotgun (WGS) entry which is preliminary data.</text>
</comment>
<keyword evidence="2" id="KW-0949">S-adenosyl-L-methionine</keyword>
<dbReference type="PROSITE" id="PS51918">
    <property type="entry name" value="RADICAL_SAM"/>
    <property type="match status" value="1"/>
</dbReference>
<keyword evidence="2" id="KW-0479">Metal-binding</keyword>
<dbReference type="Pfam" id="PF04055">
    <property type="entry name" value="Radical_SAM"/>
    <property type="match status" value="1"/>
</dbReference>
<keyword evidence="2" id="KW-0143">Chaperone</keyword>
<reference evidence="5 6" key="1">
    <citation type="submission" date="2019-03" db="EMBL/GenBank/DDBJ databases">
        <title>Sapientia aquatica gen. nov., sp. nov., isolated from a crater lake.</title>
        <authorList>
            <person name="Felfoldi T."/>
            <person name="Szabo A."/>
            <person name="Toth E."/>
            <person name="Schumann P."/>
            <person name="Keki Z."/>
            <person name="Marialigeti K."/>
            <person name="Mathe I."/>
        </authorList>
    </citation>
    <scope>NUCLEOTIDE SEQUENCE [LARGE SCALE GENOMIC DNA]</scope>
    <source>
        <strain evidence="5 6">SA-152</strain>
    </source>
</reference>